<feature type="domain" description="GGDEF" evidence="5">
    <location>
        <begin position="267"/>
        <end position="400"/>
    </location>
</feature>
<dbReference type="NCBIfam" id="TIGR00254">
    <property type="entry name" value="GGDEF"/>
    <property type="match status" value="1"/>
</dbReference>
<sequence length="403" mass="43568">MLAAMICKVCMHATMALDLPTLMIVSVLLSLGIAVGFSLILLLLPRERVLQLWTSSLWLLALALAVVSAQIWLPVRWTVVVSNTCMALANALLIHGVAIHVGAKRQLRLLALGVGGYVLTISWFALVRPDFDVRLHVFSLASIACDGWIVFLLLRCPALDIRRSCRLAALAFAFHGALYLCQLTCLPVQADAAGSIRHGGMAVAGFYVILLLLILAKCFAMLLLIVERLMAGLRRMARLDGLTGLLNHHTVLGDGRLLLEQARRRRCPVTVLLCDLDHFKLINDTWGHQAGDRVLKHVAGLIEDVLAGGGHLASRYGGEEFLLVLLDCDVGQALAVAERLRRRIGGGPASWPGASIQVTTSIGVSLADTDSTFEQIIARADAALYCSKREGRNRASISGRGPA</sequence>
<dbReference type="GO" id="GO:0052621">
    <property type="term" value="F:diguanylate cyclase activity"/>
    <property type="evidence" value="ECO:0007669"/>
    <property type="project" value="UniProtKB-EC"/>
</dbReference>
<dbReference type="EC" id="2.7.7.65" evidence="2"/>
<dbReference type="EMBL" id="CP003350">
    <property type="protein sequence ID" value="AFC87197.1"/>
    <property type="molecule type" value="Genomic_DNA"/>
</dbReference>
<feature type="transmembrane region" description="Helical" evidence="4">
    <location>
        <begin position="79"/>
        <end position="102"/>
    </location>
</feature>
<evidence type="ECO:0000313" key="7">
    <source>
        <dbReference type="Proteomes" id="UP000005234"/>
    </source>
</evidence>
<protein>
    <recommendedName>
        <fullName evidence="2">diguanylate cyclase</fullName>
        <ecNumber evidence="2">2.7.7.65</ecNumber>
    </recommendedName>
</protein>
<dbReference type="InterPro" id="IPR043128">
    <property type="entry name" value="Rev_trsase/Diguanyl_cyclase"/>
</dbReference>
<evidence type="ECO:0000256" key="4">
    <source>
        <dbReference type="SAM" id="Phobius"/>
    </source>
</evidence>
<dbReference type="PANTHER" id="PTHR45138">
    <property type="entry name" value="REGULATORY COMPONENTS OF SENSORY TRANSDUCTION SYSTEM"/>
    <property type="match status" value="1"/>
</dbReference>
<dbReference type="HOGENOM" id="CLU_000445_11_1_6"/>
<dbReference type="InterPro" id="IPR029787">
    <property type="entry name" value="Nucleotide_cyclase"/>
</dbReference>
<dbReference type="PROSITE" id="PS50887">
    <property type="entry name" value="GGDEF"/>
    <property type="match status" value="1"/>
</dbReference>
<dbReference type="InterPro" id="IPR050469">
    <property type="entry name" value="Diguanylate_Cyclase"/>
</dbReference>
<comment type="catalytic activity">
    <reaction evidence="3">
        <text>2 GTP = 3',3'-c-di-GMP + 2 diphosphate</text>
        <dbReference type="Rhea" id="RHEA:24898"/>
        <dbReference type="ChEBI" id="CHEBI:33019"/>
        <dbReference type="ChEBI" id="CHEBI:37565"/>
        <dbReference type="ChEBI" id="CHEBI:58805"/>
        <dbReference type="EC" id="2.7.7.65"/>
    </reaction>
</comment>
<dbReference type="eggNOG" id="COG3706">
    <property type="taxonomic scope" value="Bacteria"/>
</dbReference>
<dbReference type="InterPro" id="IPR000160">
    <property type="entry name" value="GGDEF_dom"/>
</dbReference>
<accession>H8L142</accession>
<dbReference type="STRING" id="767434.Fraau_2864"/>
<evidence type="ECO:0000313" key="6">
    <source>
        <dbReference type="EMBL" id="AFC87197.1"/>
    </source>
</evidence>
<dbReference type="SMART" id="SM00267">
    <property type="entry name" value="GGDEF"/>
    <property type="match status" value="1"/>
</dbReference>
<keyword evidence="4" id="KW-1133">Transmembrane helix</keyword>
<feature type="transmembrane region" description="Helical" evidence="4">
    <location>
        <begin position="133"/>
        <end position="155"/>
    </location>
</feature>
<feature type="transmembrane region" description="Helical" evidence="4">
    <location>
        <begin position="56"/>
        <end position="73"/>
    </location>
</feature>
<dbReference type="Proteomes" id="UP000005234">
    <property type="component" value="Chromosome"/>
</dbReference>
<keyword evidence="4" id="KW-0472">Membrane</keyword>
<feature type="transmembrane region" description="Helical" evidence="4">
    <location>
        <begin position="167"/>
        <end position="190"/>
    </location>
</feature>
<dbReference type="AlphaFoldDB" id="H8L142"/>
<evidence type="ECO:0000259" key="5">
    <source>
        <dbReference type="PROSITE" id="PS50887"/>
    </source>
</evidence>
<gene>
    <name evidence="6" type="ordered locus">Fraau_2864</name>
</gene>
<feature type="transmembrane region" description="Helical" evidence="4">
    <location>
        <begin position="109"/>
        <end position="127"/>
    </location>
</feature>
<feature type="transmembrane region" description="Helical" evidence="4">
    <location>
        <begin position="21"/>
        <end position="44"/>
    </location>
</feature>
<evidence type="ECO:0000256" key="2">
    <source>
        <dbReference type="ARBA" id="ARBA00012528"/>
    </source>
</evidence>
<dbReference type="SUPFAM" id="SSF55073">
    <property type="entry name" value="Nucleotide cyclase"/>
    <property type="match status" value="1"/>
</dbReference>
<keyword evidence="7" id="KW-1185">Reference proteome</keyword>
<dbReference type="FunFam" id="3.30.70.270:FF:000001">
    <property type="entry name" value="Diguanylate cyclase domain protein"/>
    <property type="match status" value="1"/>
</dbReference>
<evidence type="ECO:0000256" key="3">
    <source>
        <dbReference type="ARBA" id="ARBA00034247"/>
    </source>
</evidence>
<comment type="cofactor">
    <cofactor evidence="1">
        <name>Mg(2+)</name>
        <dbReference type="ChEBI" id="CHEBI:18420"/>
    </cofactor>
</comment>
<keyword evidence="4" id="KW-0812">Transmembrane</keyword>
<feature type="transmembrane region" description="Helical" evidence="4">
    <location>
        <begin position="202"/>
        <end position="226"/>
    </location>
</feature>
<dbReference type="Gene3D" id="3.30.70.270">
    <property type="match status" value="1"/>
</dbReference>
<dbReference type="Pfam" id="PF00990">
    <property type="entry name" value="GGDEF"/>
    <property type="match status" value="1"/>
</dbReference>
<reference evidence="6" key="1">
    <citation type="submission" date="2012-02" db="EMBL/GenBank/DDBJ databases">
        <title>The complete genome of Frateuria aurantia DSM 6220.</title>
        <authorList>
            <consortium name="US DOE Joint Genome Institute (JGI-PGF)"/>
            <person name="Lucas S."/>
            <person name="Copeland A."/>
            <person name="Lapidus A."/>
            <person name="Glavina del Rio T."/>
            <person name="Dalin E."/>
            <person name="Tice H."/>
            <person name="Bruce D."/>
            <person name="Goodwin L."/>
            <person name="Pitluck S."/>
            <person name="Peters L."/>
            <person name="Ovchinnikova G."/>
            <person name="Teshima H."/>
            <person name="Kyrpides N."/>
            <person name="Mavromatis K."/>
            <person name="Ivanova N."/>
            <person name="Brettin T."/>
            <person name="Detter J.C."/>
            <person name="Han C."/>
            <person name="Larimer F."/>
            <person name="Land M."/>
            <person name="Hauser L."/>
            <person name="Markowitz V."/>
            <person name="Cheng J.-F."/>
            <person name="Hugenholtz P."/>
            <person name="Woyke T."/>
            <person name="Wu D."/>
            <person name="Brambilla E."/>
            <person name="Klenk H.-P."/>
            <person name="Eisen J.A."/>
        </authorList>
    </citation>
    <scope>NUCLEOTIDE SEQUENCE</scope>
    <source>
        <strain evidence="6">DSM 6220</strain>
    </source>
</reference>
<dbReference type="PANTHER" id="PTHR45138:SF9">
    <property type="entry name" value="DIGUANYLATE CYCLASE DGCM-RELATED"/>
    <property type="match status" value="1"/>
</dbReference>
<name>H8L142_FRAAD</name>
<organism evidence="6 7">
    <name type="scientific">Frateuria aurantia (strain ATCC 33424 / DSM 6220 / KCTC 2777 / LMG 1558 / NBRC 3245 / NCIMB 13370)</name>
    <name type="common">Acetobacter aurantius</name>
    <dbReference type="NCBI Taxonomy" id="767434"/>
    <lineage>
        <taxon>Bacteria</taxon>
        <taxon>Pseudomonadati</taxon>
        <taxon>Pseudomonadota</taxon>
        <taxon>Gammaproteobacteria</taxon>
        <taxon>Lysobacterales</taxon>
        <taxon>Rhodanobacteraceae</taxon>
        <taxon>Frateuria</taxon>
    </lineage>
</organism>
<proteinExistence type="predicted"/>
<dbReference type="KEGG" id="fau:Fraau_2864"/>
<dbReference type="CDD" id="cd01949">
    <property type="entry name" value="GGDEF"/>
    <property type="match status" value="1"/>
</dbReference>
<evidence type="ECO:0000256" key="1">
    <source>
        <dbReference type="ARBA" id="ARBA00001946"/>
    </source>
</evidence>